<gene>
    <name evidence="5" type="ORF">AUK04_02500</name>
</gene>
<protein>
    <recommendedName>
        <fullName evidence="4">50S ribosomal protein L19</fullName>
    </recommendedName>
</protein>
<dbReference type="PANTHER" id="PTHR15680">
    <property type="entry name" value="RIBOSOMAL PROTEIN L19"/>
    <property type="match status" value="1"/>
</dbReference>
<proteinExistence type="inferred from homology"/>
<evidence type="ECO:0000313" key="5">
    <source>
        <dbReference type="EMBL" id="OIP84320.1"/>
    </source>
</evidence>
<dbReference type="SUPFAM" id="SSF50104">
    <property type="entry name" value="Translation proteins SH3-like domain"/>
    <property type="match status" value="1"/>
</dbReference>
<name>A0A1J5HZH6_9BACT</name>
<reference evidence="5 6" key="1">
    <citation type="journal article" date="2016" name="Environ. Microbiol.">
        <title>Genomic resolution of a cold subsurface aquifer community provides metabolic insights for novel microbes adapted to high CO concentrations.</title>
        <authorList>
            <person name="Probst A.J."/>
            <person name="Castelle C.J."/>
            <person name="Singh A."/>
            <person name="Brown C.T."/>
            <person name="Anantharaman K."/>
            <person name="Sharon I."/>
            <person name="Hug L.A."/>
            <person name="Burstein D."/>
            <person name="Emerson J.B."/>
            <person name="Thomas B.C."/>
            <person name="Banfield J.F."/>
        </authorList>
    </citation>
    <scope>NUCLEOTIDE SEQUENCE [LARGE SCALE GENOMIC DNA]</scope>
    <source>
        <strain evidence="5">CG2_30_33_16</strain>
    </source>
</reference>
<dbReference type="InterPro" id="IPR008991">
    <property type="entry name" value="Translation_prot_SH3-like_sf"/>
</dbReference>
<dbReference type="InterPro" id="IPR038657">
    <property type="entry name" value="Ribosomal_bL19_sf"/>
</dbReference>
<evidence type="ECO:0000256" key="3">
    <source>
        <dbReference type="ARBA" id="ARBA00023274"/>
    </source>
</evidence>
<keyword evidence="2" id="KW-0689">Ribosomal protein</keyword>
<dbReference type="GO" id="GO:0022625">
    <property type="term" value="C:cytosolic large ribosomal subunit"/>
    <property type="evidence" value="ECO:0007669"/>
    <property type="project" value="TreeGrafter"/>
</dbReference>
<sequence>MGNFIVYKDLTLAVGDMVSLVYKIKEGEKERQQIFKGIILRIKGADDANRMITIRKVSKTGIGIERIIPLMSPNIVSIKVDRKSSYRKAKLYFIRDLTEKKVRRKLYSKK</sequence>
<comment type="similarity">
    <text evidence="1 4">Belongs to the bacterial ribosomal protein bL19 family.</text>
</comment>
<dbReference type="AlphaFoldDB" id="A0A1J5HZH6"/>
<evidence type="ECO:0000256" key="4">
    <source>
        <dbReference type="RuleBase" id="RU000559"/>
    </source>
</evidence>
<accession>A0A1J5HZH6</accession>
<dbReference type="PRINTS" id="PR00061">
    <property type="entry name" value="RIBOSOMALL19"/>
</dbReference>
<dbReference type="EMBL" id="MNZM01000059">
    <property type="protein sequence ID" value="OIP84320.1"/>
    <property type="molecule type" value="Genomic_DNA"/>
</dbReference>
<comment type="function">
    <text evidence="4">This protein is located at the 30S-50S ribosomal subunit interface and may play a role in the structure and function of the aminoacyl-tRNA binding site.</text>
</comment>
<dbReference type="InterPro" id="IPR001857">
    <property type="entry name" value="Ribosomal_bL19"/>
</dbReference>
<evidence type="ECO:0000256" key="2">
    <source>
        <dbReference type="ARBA" id="ARBA00022980"/>
    </source>
</evidence>
<dbReference type="Proteomes" id="UP000183758">
    <property type="component" value="Unassembled WGS sequence"/>
</dbReference>
<evidence type="ECO:0000256" key="1">
    <source>
        <dbReference type="ARBA" id="ARBA00005781"/>
    </source>
</evidence>
<evidence type="ECO:0000313" key="6">
    <source>
        <dbReference type="Proteomes" id="UP000183758"/>
    </source>
</evidence>
<dbReference type="GO" id="GO:0006412">
    <property type="term" value="P:translation"/>
    <property type="evidence" value="ECO:0007669"/>
    <property type="project" value="InterPro"/>
</dbReference>
<dbReference type="Pfam" id="PF01245">
    <property type="entry name" value="Ribosomal_L19"/>
    <property type="match status" value="1"/>
</dbReference>
<comment type="caution">
    <text evidence="5">The sequence shown here is derived from an EMBL/GenBank/DDBJ whole genome shotgun (WGS) entry which is preliminary data.</text>
</comment>
<dbReference type="PANTHER" id="PTHR15680:SF9">
    <property type="entry name" value="LARGE RIBOSOMAL SUBUNIT PROTEIN BL19M"/>
    <property type="match status" value="1"/>
</dbReference>
<dbReference type="Gene3D" id="2.30.30.790">
    <property type="match status" value="1"/>
</dbReference>
<dbReference type="GO" id="GO:0003735">
    <property type="term" value="F:structural constituent of ribosome"/>
    <property type="evidence" value="ECO:0007669"/>
    <property type="project" value="InterPro"/>
</dbReference>
<keyword evidence="3 4" id="KW-0687">Ribonucleoprotein</keyword>
<organism evidence="5 6">
    <name type="scientific">Candidatus Roizmanbacteria bacterium CG2_30_33_16</name>
    <dbReference type="NCBI Taxonomy" id="1805340"/>
    <lineage>
        <taxon>Bacteria</taxon>
        <taxon>Candidatus Roizmaniibacteriota</taxon>
    </lineage>
</organism>